<feature type="coiled-coil region" evidence="8">
    <location>
        <begin position="106"/>
        <end position="165"/>
    </location>
</feature>
<keyword evidence="7" id="KW-0998">Cell outer membrane</keyword>
<evidence type="ECO:0000256" key="8">
    <source>
        <dbReference type="SAM" id="Coils"/>
    </source>
</evidence>
<evidence type="ECO:0000313" key="11">
    <source>
        <dbReference type="Proteomes" id="UP000029558"/>
    </source>
</evidence>
<evidence type="ECO:0000256" key="6">
    <source>
        <dbReference type="ARBA" id="ARBA00023136"/>
    </source>
</evidence>
<accession>A0AAC8VGL4</accession>
<dbReference type="GO" id="GO:1990281">
    <property type="term" value="C:efflux pump complex"/>
    <property type="evidence" value="ECO:0007669"/>
    <property type="project" value="TreeGrafter"/>
</dbReference>
<protein>
    <submittedName>
        <fullName evidence="10">Type I secretion outer membrane, TolC</fullName>
    </submittedName>
</protein>
<dbReference type="Pfam" id="PF02321">
    <property type="entry name" value="OEP"/>
    <property type="match status" value="2"/>
</dbReference>
<evidence type="ECO:0000256" key="5">
    <source>
        <dbReference type="ARBA" id="ARBA00022692"/>
    </source>
</evidence>
<evidence type="ECO:0000256" key="7">
    <source>
        <dbReference type="ARBA" id="ARBA00023237"/>
    </source>
</evidence>
<dbReference type="InterPro" id="IPR051906">
    <property type="entry name" value="TolC-like"/>
</dbReference>
<dbReference type="NCBIfam" id="TIGR01844">
    <property type="entry name" value="type_I_sec_TolC"/>
    <property type="match status" value="1"/>
</dbReference>
<keyword evidence="4" id="KW-1134">Transmembrane beta strand</keyword>
<dbReference type="InterPro" id="IPR003423">
    <property type="entry name" value="OMP_efflux"/>
</dbReference>
<dbReference type="EMBL" id="CP012508">
    <property type="protein sequence ID" value="ALB21971.1"/>
    <property type="molecule type" value="Genomic_DNA"/>
</dbReference>
<proteinExistence type="inferred from homology"/>
<dbReference type="Gene3D" id="1.20.1600.10">
    <property type="entry name" value="Outer membrane efflux proteins (OEP)"/>
    <property type="match status" value="1"/>
</dbReference>
<keyword evidence="5" id="KW-0812">Transmembrane</keyword>
<comment type="similarity">
    <text evidence="2">Belongs to the outer membrane factor (OMF) (TC 1.B.17) family.</text>
</comment>
<evidence type="ECO:0000256" key="3">
    <source>
        <dbReference type="ARBA" id="ARBA00022448"/>
    </source>
</evidence>
<gene>
    <name evidence="10" type="primary">tolC</name>
    <name evidence="10" type="ORF">KU39_787</name>
</gene>
<dbReference type="Proteomes" id="UP000029558">
    <property type="component" value="Chromosome"/>
</dbReference>
<dbReference type="PANTHER" id="PTHR30026">
    <property type="entry name" value="OUTER MEMBRANE PROTEIN TOLC"/>
    <property type="match status" value="1"/>
</dbReference>
<evidence type="ECO:0000313" key="10">
    <source>
        <dbReference type="EMBL" id="ALB21971.1"/>
    </source>
</evidence>
<evidence type="ECO:0000256" key="4">
    <source>
        <dbReference type="ARBA" id="ARBA00022452"/>
    </source>
</evidence>
<keyword evidence="6" id="KW-0472">Membrane</keyword>
<keyword evidence="9" id="KW-0732">Signal</keyword>
<name>A0AAC8VGL4_PISSA</name>
<keyword evidence="3" id="KW-0813">Transport</keyword>
<organism evidence="10 11">
    <name type="scientific">Piscirickettsia salmonis</name>
    <dbReference type="NCBI Taxonomy" id="1238"/>
    <lineage>
        <taxon>Bacteria</taxon>
        <taxon>Pseudomonadati</taxon>
        <taxon>Pseudomonadota</taxon>
        <taxon>Gammaproteobacteria</taxon>
        <taxon>Thiotrichales</taxon>
        <taxon>Piscirickettsiaceae</taxon>
        <taxon>Piscirickettsia</taxon>
    </lineage>
</organism>
<keyword evidence="8" id="KW-0175">Coiled coil</keyword>
<dbReference type="GO" id="GO:0015562">
    <property type="term" value="F:efflux transmembrane transporter activity"/>
    <property type="evidence" value="ECO:0007669"/>
    <property type="project" value="InterPro"/>
</dbReference>
<evidence type="ECO:0000256" key="9">
    <source>
        <dbReference type="SAM" id="SignalP"/>
    </source>
</evidence>
<dbReference type="PANTHER" id="PTHR30026:SF20">
    <property type="entry name" value="OUTER MEMBRANE PROTEIN TOLC"/>
    <property type="match status" value="1"/>
</dbReference>
<comment type="subcellular location">
    <subcellularLocation>
        <location evidence="1">Cell outer membrane</location>
    </subcellularLocation>
</comment>
<dbReference type="SUPFAM" id="SSF56954">
    <property type="entry name" value="Outer membrane efflux proteins (OEP)"/>
    <property type="match status" value="1"/>
</dbReference>
<reference evidence="10 11" key="1">
    <citation type="journal article" date="2014" name="Genome Announc.">
        <title>Comparative Genome Analysis of Two Isolates of the Fish Pathogen Piscirickettsia salmonis from Different Hosts Reveals Major Differences in Virulence-Associated Secretion Systems.</title>
        <authorList>
            <person name="Bohle H."/>
            <person name="Henriquez P."/>
            <person name="Grothusen H."/>
            <person name="Navas E."/>
            <person name="Sandoval A."/>
            <person name="Bustamante F."/>
            <person name="Bustos P."/>
            <person name="Mancilla M."/>
        </authorList>
    </citation>
    <scope>NUCLEOTIDE SEQUENCE [LARGE SCALE GENOMIC DNA]</scope>
    <source>
        <strain evidence="11">B1-32597</strain>
    </source>
</reference>
<evidence type="ECO:0000256" key="1">
    <source>
        <dbReference type="ARBA" id="ARBA00004442"/>
    </source>
</evidence>
<dbReference type="GO" id="GO:0015288">
    <property type="term" value="F:porin activity"/>
    <property type="evidence" value="ECO:0007669"/>
    <property type="project" value="TreeGrafter"/>
</dbReference>
<dbReference type="GO" id="GO:0009279">
    <property type="term" value="C:cell outer membrane"/>
    <property type="evidence" value="ECO:0007669"/>
    <property type="project" value="UniProtKB-SubCell"/>
</dbReference>
<dbReference type="RefSeq" id="WP_230387406.1">
    <property type="nucleotide sequence ID" value="NZ_CP012508.1"/>
</dbReference>
<dbReference type="InterPro" id="IPR010130">
    <property type="entry name" value="T1SS_OMP_TolC"/>
</dbReference>
<sequence>MIKRKMLCRALCSAGILIYSASALSENLIQIYQKATVEDPTYQAALATHQATHESVAIAKGPLFPQLSLTGSINRAKLNSGVVENGRGYSVTLTQSLVDYAQWQTVDQAEQQAAQADVVLQGAKQTLMLDVATAYFNVLEAKDNLVSAQSQVNSLKNNLDKVEQQHKVGVKPMSDVLDARSSYDQARADLIQKENTVATNWESLRAITGVRYKTLSPLRTKINFEGPQPNDIHYWETAASNNNLDMKTARFDAETAKTSIDINHAGHYPTLDLELSYSYNRDPSGVISGVAGNNHNAAINLVLNVPIFSGGLITAQTQQAINQYDAAHYSLVKAQRAAVSNARQSFLGMTAQLSSIRAFEAAVKADETSLKTYEASYAVGVATMLDILRVIQNLNSDQQLLAKARYDYILDYLQLKSNAGSLTFADLENINSWLIAKPKIKQ</sequence>
<evidence type="ECO:0000256" key="2">
    <source>
        <dbReference type="ARBA" id="ARBA00007613"/>
    </source>
</evidence>
<dbReference type="AlphaFoldDB" id="A0AAC8VGL4"/>
<feature type="chain" id="PRO_5042117191" evidence="9">
    <location>
        <begin position="26"/>
        <end position="442"/>
    </location>
</feature>
<feature type="signal peptide" evidence="9">
    <location>
        <begin position="1"/>
        <end position="25"/>
    </location>
</feature>